<feature type="region of interest" description="Disordered" evidence="1">
    <location>
        <begin position="1"/>
        <end position="78"/>
    </location>
</feature>
<reference evidence="3" key="1">
    <citation type="journal article" date="2017" name="Genome Biol.">
        <title>Comparative genomics reveals high biological diversity and specific adaptations in the industrially and medically important fungal genus Aspergillus.</title>
        <authorList>
            <person name="de Vries R.P."/>
            <person name="Riley R."/>
            <person name="Wiebenga A."/>
            <person name="Aguilar-Osorio G."/>
            <person name="Amillis S."/>
            <person name="Uchima C.A."/>
            <person name="Anderluh G."/>
            <person name="Asadollahi M."/>
            <person name="Askin M."/>
            <person name="Barry K."/>
            <person name="Battaglia E."/>
            <person name="Bayram O."/>
            <person name="Benocci T."/>
            <person name="Braus-Stromeyer S.A."/>
            <person name="Caldana C."/>
            <person name="Canovas D."/>
            <person name="Cerqueira G.C."/>
            <person name="Chen F."/>
            <person name="Chen W."/>
            <person name="Choi C."/>
            <person name="Clum A."/>
            <person name="Dos Santos R.A."/>
            <person name="Damasio A.R."/>
            <person name="Diallinas G."/>
            <person name="Emri T."/>
            <person name="Fekete E."/>
            <person name="Flipphi M."/>
            <person name="Freyberg S."/>
            <person name="Gallo A."/>
            <person name="Gournas C."/>
            <person name="Habgood R."/>
            <person name="Hainaut M."/>
            <person name="Harispe M.L."/>
            <person name="Henrissat B."/>
            <person name="Hilden K.S."/>
            <person name="Hope R."/>
            <person name="Hossain A."/>
            <person name="Karabika E."/>
            <person name="Karaffa L."/>
            <person name="Karanyi Z."/>
            <person name="Krasevec N."/>
            <person name="Kuo A."/>
            <person name="Kusch H."/>
            <person name="LaButti K."/>
            <person name="Lagendijk E.L."/>
            <person name="Lapidus A."/>
            <person name="Levasseur A."/>
            <person name="Lindquist E."/>
            <person name="Lipzen A."/>
            <person name="Logrieco A.F."/>
            <person name="MacCabe A."/>
            <person name="Maekelae M.R."/>
            <person name="Malavazi I."/>
            <person name="Melin P."/>
            <person name="Meyer V."/>
            <person name="Mielnichuk N."/>
            <person name="Miskei M."/>
            <person name="Molnar A.P."/>
            <person name="Mule G."/>
            <person name="Ngan C.Y."/>
            <person name="Orejas M."/>
            <person name="Orosz E."/>
            <person name="Ouedraogo J.P."/>
            <person name="Overkamp K.M."/>
            <person name="Park H.-S."/>
            <person name="Perrone G."/>
            <person name="Piumi F."/>
            <person name="Punt P.J."/>
            <person name="Ram A.F."/>
            <person name="Ramon A."/>
            <person name="Rauscher S."/>
            <person name="Record E."/>
            <person name="Riano-Pachon D.M."/>
            <person name="Robert V."/>
            <person name="Roehrig J."/>
            <person name="Ruller R."/>
            <person name="Salamov A."/>
            <person name="Salih N.S."/>
            <person name="Samson R.A."/>
            <person name="Sandor E."/>
            <person name="Sanguinetti M."/>
            <person name="Schuetze T."/>
            <person name="Sepcic K."/>
            <person name="Shelest E."/>
            <person name="Sherlock G."/>
            <person name="Sophianopoulou V."/>
            <person name="Squina F.M."/>
            <person name="Sun H."/>
            <person name="Susca A."/>
            <person name="Todd R.B."/>
            <person name="Tsang A."/>
            <person name="Unkles S.E."/>
            <person name="van de Wiele N."/>
            <person name="van Rossen-Uffink D."/>
            <person name="Oliveira J.V."/>
            <person name="Vesth T.C."/>
            <person name="Visser J."/>
            <person name="Yu J.-H."/>
            <person name="Zhou M."/>
            <person name="Andersen M.R."/>
            <person name="Archer D.B."/>
            <person name="Baker S.E."/>
            <person name="Benoit I."/>
            <person name="Brakhage A.A."/>
            <person name="Braus G.H."/>
            <person name="Fischer R."/>
            <person name="Frisvad J.C."/>
            <person name="Goldman G.H."/>
            <person name="Houbraken J."/>
            <person name="Oakley B."/>
            <person name="Pocsi I."/>
            <person name="Scazzocchio C."/>
            <person name="Seiboth B."/>
            <person name="vanKuyk P.A."/>
            <person name="Wortman J."/>
            <person name="Dyer P.S."/>
            <person name="Grigoriev I.V."/>
        </authorList>
    </citation>
    <scope>NUCLEOTIDE SEQUENCE [LARGE SCALE GENOMIC DNA]</scope>
    <source>
        <strain evidence="3">CBS 106.47</strain>
    </source>
</reference>
<feature type="compositionally biased region" description="Basic and acidic residues" evidence="1">
    <location>
        <begin position="51"/>
        <end position="63"/>
    </location>
</feature>
<sequence length="78" mass="8851">MLSLALKPIYTESHDKYSHAHTHTHTHSNDKRKRRSIQSGGETQSVSIIHPEWDGQRRLDRHSTASLPPSPPHPVPES</sequence>
<name>A0A1M3TM80_ASPLC</name>
<proteinExistence type="predicted"/>
<organism evidence="2 3">
    <name type="scientific">Aspergillus luchuensis (strain CBS 106.47)</name>
    <dbReference type="NCBI Taxonomy" id="1137211"/>
    <lineage>
        <taxon>Eukaryota</taxon>
        <taxon>Fungi</taxon>
        <taxon>Dikarya</taxon>
        <taxon>Ascomycota</taxon>
        <taxon>Pezizomycotina</taxon>
        <taxon>Eurotiomycetes</taxon>
        <taxon>Eurotiomycetidae</taxon>
        <taxon>Eurotiales</taxon>
        <taxon>Aspergillaceae</taxon>
        <taxon>Aspergillus</taxon>
        <taxon>Aspergillus subgen. Circumdati</taxon>
    </lineage>
</organism>
<dbReference type="AlphaFoldDB" id="A0A1M3TM80"/>
<feature type="compositionally biased region" description="Basic residues" evidence="1">
    <location>
        <begin position="19"/>
        <end position="36"/>
    </location>
</feature>
<evidence type="ECO:0000313" key="3">
    <source>
        <dbReference type="Proteomes" id="UP000184063"/>
    </source>
</evidence>
<dbReference type="VEuPathDB" id="FungiDB:ASPFODRAFT_587495"/>
<accession>A0A1M3TM80</accession>
<gene>
    <name evidence="2" type="ORF">ASPFODRAFT_587495</name>
</gene>
<feature type="compositionally biased region" description="Pro residues" evidence="1">
    <location>
        <begin position="68"/>
        <end position="78"/>
    </location>
</feature>
<feature type="compositionally biased region" description="Polar residues" evidence="1">
    <location>
        <begin position="37"/>
        <end position="47"/>
    </location>
</feature>
<protein>
    <submittedName>
        <fullName evidence="2">Uncharacterized protein</fullName>
    </submittedName>
</protein>
<evidence type="ECO:0000256" key="1">
    <source>
        <dbReference type="SAM" id="MobiDB-lite"/>
    </source>
</evidence>
<dbReference type="EMBL" id="KV878240">
    <property type="protein sequence ID" value="OJZ87746.1"/>
    <property type="molecule type" value="Genomic_DNA"/>
</dbReference>
<dbReference type="Proteomes" id="UP000184063">
    <property type="component" value="Unassembled WGS sequence"/>
</dbReference>
<evidence type="ECO:0000313" key="2">
    <source>
        <dbReference type="EMBL" id="OJZ87746.1"/>
    </source>
</evidence>